<reference evidence="1 3" key="1">
    <citation type="journal article" date="2008" name="Science">
        <title>The Physcomitrella genome reveals evolutionary insights into the conquest of land by plants.</title>
        <authorList>
            <person name="Rensing S."/>
            <person name="Lang D."/>
            <person name="Zimmer A."/>
            <person name="Terry A."/>
            <person name="Salamov A."/>
            <person name="Shapiro H."/>
            <person name="Nishiyama T."/>
            <person name="Perroud P.-F."/>
            <person name="Lindquist E."/>
            <person name="Kamisugi Y."/>
            <person name="Tanahashi T."/>
            <person name="Sakakibara K."/>
            <person name="Fujita T."/>
            <person name="Oishi K."/>
            <person name="Shin-I T."/>
            <person name="Kuroki Y."/>
            <person name="Toyoda A."/>
            <person name="Suzuki Y."/>
            <person name="Hashimoto A."/>
            <person name="Yamaguchi K."/>
            <person name="Sugano A."/>
            <person name="Kohara Y."/>
            <person name="Fujiyama A."/>
            <person name="Anterola A."/>
            <person name="Aoki S."/>
            <person name="Ashton N."/>
            <person name="Barbazuk W.B."/>
            <person name="Barker E."/>
            <person name="Bennetzen J."/>
            <person name="Bezanilla M."/>
            <person name="Blankenship R."/>
            <person name="Cho S.H."/>
            <person name="Dutcher S."/>
            <person name="Estelle M."/>
            <person name="Fawcett J.A."/>
            <person name="Gundlach H."/>
            <person name="Hanada K."/>
            <person name="Heyl A."/>
            <person name="Hicks K.A."/>
            <person name="Hugh J."/>
            <person name="Lohr M."/>
            <person name="Mayer K."/>
            <person name="Melkozernov A."/>
            <person name="Murata T."/>
            <person name="Nelson D."/>
            <person name="Pils B."/>
            <person name="Prigge M."/>
            <person name="Reiss B."/>
            <person name="Renner T."/>
            <person name="Rombauts S."/>
            <person name="Rushton P."/>
            <person name="Sanderfoot A."/>
            <person name="Schween G."/>
            <person name="Shiu S.-H."/>
            <person name="Stueber K."/>
            <person name="Theodoulou F.L."/>
            <person name="Tu H."/>
            <person name="Van de Peer Y."/>
            <person name="Verrier P.J."/>
            <person name="Waters E."/>
            <person name="Wood A."/>
            <person name="Yang L."/>
            <person name="Cove D."/>
            <person name="Cuming A."/>
            <person name="Hasebe M."/>
            <person name="Lucas S."/>
            <person name="Mishler D.B."/>
            <person name="Reski R."/>
            <person name="Grigoriev I."/>
            <person name="Quatrano R.S."/>
            <person name="Boore J.L."/>
        </authorList>
    </citation>
    <scope>NUCLEOTIDE SEQUENCE [LARGE SCALE GENOMIC DNA]</scope>
    <source>
        <strain evidence="2 3">cv. Gransden 2004</strain>
    </source>
</reference>
<dbReference type="AlphaFoldDB" id="A0A2K1J7J8"/>
<sequence length="23" mass="2586">MVVLQAEQSYLNEAARDCTLTVM</sequence>
<proteinExistence type="predicted"/>
<reference evidence="2" key="3">
    <citation type="submission" date="2020-12" db="UniProtKB">
        <authorList>
            <consortium name="EnsemblPlants"/>
        </authorList>
    </citation>
    <scope>IDENTIFICATION</scope>
</reference>
<organism evidence="1">
    <name type="scientific">Physcomitrium patens</name>
    <name type="common">Spreading-leaved earth moss</name>
    <name type="synonym">Physcomitrella patens</name>
    <dbReference type="NCBI Taxonomy" id="3218"/>
    <lineage>
        <taxon>Eukaryota</taxon>
        <taxon>Viridiplantae</taxon>
        <taxon>Streptophyta</taxon>
        <taxon>Embryophyta</taxon>
        <taxon>Bryophyta</taxon>
        <taxon>Bryophytina</taxon>
        <taxon>Bryopsida</taxon>
        <taxon>Funariidae</taxon>
        <taxon>Funariales</taxon>
        <taxon>Funariaceae</taxon>
        <taxon>Physcomitrium</taxon>
    </lineage>
</organism>
<evidence type="ECO:0000313" key="1">
    <source>
        <dbReference type="EMBL" id="PNR37501.1"/>
    </source>
</evidence>
<evidence type="ECO:0000313" key="2">
    <source>
        <dbReference type="EnsemblPlants" id="Pp3c16_7420V3.1"/>
    </source>
</evidence>
<dbReference type="Gramene" id="Pp3c16_7420V3.1">
    <property type="protein sequence ID" value="Pp3c16_7420V3.1"/>
    <property type="gene ID" value="Pp3c16_7420"/>
</dbReference>
<gene>
    <name evidence="1" type="ORF">PHYPA_020610</name>
</gene>
<dbReference type="Proteomes" id="UP000006727">
    <property type="component" value="Chromosome 16"/>
</dbReference>
<dbReference type="EnsemblPlants" id="Pp3c16_7420V3.1">
    <property type="protein sequence ID" value="Pp3c16_7420V3.1"/>
    <property type="gene ID" value="Pp3c16_7420"/>
</dbReference>
<name>A0A2K1J7J8_PHYPA</name>
<reference evidence="1 3" key="2">
    <citation type="journal article" date="2018" name="Plant J.">
        <title>The Physcomitrella patens chromosome-scale assembly reveals moss genome structure and evolution.</title>
        <authorList>
            <person name="Lang D."/>
            <person name="Ullrich K.K."/>
            <person name="Murat F."/>
            <person name="Fuchs J."/>
            <person name="Jenkins J."/>
            <person name="Haas F.B."/>
            <person name="Piednoel M."/>
            <person name="Gundlach H."/>
            <person name="Van Bel M."/>
            <person name="Meyberg R."/>
            <person name="Vives C."/>
            <person name="Morata J."/>
            <person name="Symeonidi A."/>
            <person name="Hiss M."/>
            <person name="Muchero W."/>
            <person name="Kamisugi Y."/>
            <person name="Saleh O."/>
            <person name="Blanc G."/>
            <person name="Decker E.L."/>
            <person name="van Gessel N."/>
            <person name="Grimwood J."/>
            <person name="Hayes R.D."/>
            <person name="Graham S.W."/>
            <person name="Gunter L.E."/>
            <person name="McDaniel S.F."/>
            <person name="Hoernstein S.N.W."/>
            <person name="Larsson A."/>
            <person name="Li F.W."/>
            <person name="Perroud P.F."/>
            <person name="Phillips J."/>
            <person name="Ranjan P."/>
            <person name="Rokshar D.S."/>
            <person name="Rothfels C.J."/>
            <person name="Schneider L."/>
            <person name="Shu S."/>
            <person name="Stevenson D.W."/>
            <person name="Thummler F."/>
            <person name="Tillich M."/>
            <person name="Villarreal Aguilar J.C."/>
            <person name="Widiez T."/>
            <person name="Wong G.K."/>
            <person name="Wymore A."/>
            <person name="Zhang Y."/>
            <person name="Zimmer A.D."/>
            <person name="Quatrano R.S."/>
            <person name="Mayer K.F.X."/>
            <person name="Goodstein D."/>
            <person name="Casacuberta J.M."/>
            <person name="Vandepoele K."/>
            <person name="Reski R."/>
            <person name="Cuming A.C."/>
            <person name="Tuskan G.A."/>
            <person name="Maumus F."/>
            <person name="Salse J."/>
            <person name="Schmutz J."/>
            <person name="Rensing S.A."/>
        </authorList>
    </citation>
    <scope>NUCLEOTIDE SEQUENCE [LARGE SCALE GENOMIC DNA]</scope>
    <source>
        <strain evidence="2 3">cv. Gransden 2004</strain>
    </source>
</reference>
<evidence type="ECO:0000313" key="3">
    <source>
        <dbReference type="Proteomes" id="UP000006727"/>
    </source>
</evidence>
<keyword evidence="3" id="KW-1185">Reference proteome</keyword>
<protein>
    <submittedName>
        <fullName evidence="1 2">Uncharacterized protein</fullName>
    </submittedName>
</protein>
<accession>A0A2K1J7J8</accession>
<dbReference type="EMBL" id="ABEU02000016">
    <property type="protein sequence ID" value="PNR37501.1"/>
    <property type="molecule type" value="Genomic_DNA"/>
</dbReference>